<evidence type="ECO:0000256" key="1">
    <source>
        <dbReference type="ARBA" id="ARBA00004601"/>
    </source>
</evidence>
<dbReference type="Pfam" id="PF00581">
    <property type="entry name" value="Rhodanese"/>
    <property type="match status" value="1"/>
</dbReference>
<dbReference type="Pfam" id="PF19430">
    <property type="entry name" value="TBC1D23_C"/>
    <property type="match status" value="1"/>
</dbReference>
<dbReference type="PANTHER" id="PTHR13297:SF5">
    <property type="entry name" value="TBC1 DOMAIN FAMILY MEMBER 23"/>
    <property type="match status" value="1"/>
</dbReference>
<organism evidence="8 9">
    <name type="scientific">Temnothorax longispinosus</name>
    <dbReference type="NCBI Taxonomy" id="300112"/>
    <lineage>
        <taxon>Eukaryota</taxon>
        <taxon>Metazoa</taxon>
        <taxon>Ecdysozoa</taxon>
        <taxon>Arthropoda</taxon>
        <taxon>Hexapoda</taxon>
        <taxon>Insecta</taxon>
        <taxon>Pterygota</taxon>
        <taxon>Neoptera</taxon>
        <taxon>Endopterygota</taxon>
        <taxon>Hymenoptera</taxon>
        <taxon>Apocrita</taxon>
        <taxon>Aculeata</taxon>
        <taxon>Formicoidea</taxon>
        <taxon>Formicidae</taxon>
        <taxon>Myrmicinae</taxon>
        <taxon>Temnothorax</taxon>
    </lineage>
</organism>
<dbReference type="EMBL" id="QBLH01001803">
    <property type="protein sequence ID" value="TGZ50997.1"/>
    <property type="molecule type" value="Genomic_DNA"/>
</dbReference>
<dbReference type="InterPro" id="IPR000195">
    <property type="entry name" value="Rab-GAP-TBC_dom"/>
</dbReference>
<dbReference type="InterPro" id="IPR035969">
    <property type="entry name" value="Rab-GAP_TBC_sf"/>
</dbReference>
<evidence type="ECO:0000256" key="5">
    <source>
        <dbReference type="SAM" id="Phobius"/>
    </source>
</evidence>
<evidence type="ECO:0000313" key="9">
    <source>
        <dbReference type="Proteomes" id="UP000310200"/>
    </source>
</evidence>
<feature type="domain" description="Rab-GAP TBC" evidence="6">
    <location>
        <begin position="37"/>
        <end position="214"/>
    </location>
</feature>
<protein>
    <recommendedName>
        <fullName evidence="2">TBC1 domain family member 23</fullName>
    </recommendedName>
</protein>
<evidence type="ECO:0000256" key="3">
    <source>
        <dbReference type="ARBA" id="ARBA00022473"/>
    </source>
</evidence>
<dbReference type="AlphaFoldDB" id="A0A4S2KSK2"/>
<dbReference type="GO" id="GO:0005802">
    <property type="term" value="C:trans-Golgi network"/>
    <property type="evidence" value="ECO:0007669"/>
    <property type="project" value="TreeGrafter"/>
</dbReference>
<proteinExistence type="predicted"/>
<evidence type="ECO:0000256" key="2">
    <source>
        <dbReference type="ARBA" id="ARBA00014207"/>
    </source>
</evidence>
<dbReference type="CDD" id="cd20788">
    <property type="entry name" value="TBC1D23_C-like"/>
    <property type="match status" value="1"/>
</dbReference>
<name>A0A4S2KSK2_9HYME</name>
<evidence type="ECO:0000259" key="6">
    <source>
        <dbReference type="PROSITE" id="PS50086"/>
    </source>
</evidence>
<keyword evidence="9" id="KW-1185">Reference proteome</keyword>
<feature type="domain" description="Rhodanese" evidence="7">
    <location>
        <begin position="326"/>
        <end position="361"/>
    </location>
</feature>
<dbReference type="InterPro" id="IPR001763">
    <property type="entry name" value="Rhodanese-like_dom"/>
</dbReference>
<dbReference type="GO" id="GO:0042147">
    <property type="term" value="P:retrograde transport, endosome to Golgi"/>
    <property type="evidence" value="ECO:0007669"/>
    <property type="project" value="InterPro"/>
</dbReference>
<evidence type="ECO:0000313" key="8">
    <source>
        <dbReference type="EMBL" id="TGZ50997.1"/>
    </source>
</evidence>
<accession>A0A4S2KSK2</accession>
<dbReference type="PROSITE" id="PS50206">
    <property type="entry name" value="RHODANESE_3"/>
    <property type="match status" value="1"/>
</dbReference>
<dbReference type="GO" id="GO:0099041">
    <property type="term" value="P:vesicle tethering to Golgi"/>
    <property type="evidence" value="ECO:0007669"/>
    <property type="project" value="TreeGrafter"/>
</dbReference>
<feature type="transmembrane region" description="Helical" evidence="5">
    <location>
        <begin position="188"/>
        <end position="210"/>
    </location>
</feature>
<gene>
    <name evidence="8" type="ORF">DBV15_00696</name>
</gene>
<keyword evidence="3" id="KW-0217">Developmental protein</keyword>
<comment type="subcellular location">
    <subcellularLocation>
        <location evidence="1">Golgi apparatus</location>
        <location evidence="1">trans-Golgi network</location>
    </subcellularLocation>
</comment>
<dbReference type="STRING" id="300112.A0A4S2KSK2"/>
<dbReference type="PANTHER" id="PTHR13297">
    <property type="entry name" value="TBC1 DOMAIN FAMILY MEMBER 23-RELATED"/>
    <property type="match status" value="1"/>
</dbReference>
<dbReference type="GO" id="GO:0005829">
    <property type="term" value="C:cytosol"/>
    <property type="evidence" value="ECO:0007669"/>
    <property type="project" value="GOC"/>
</dbReference>
<keyword evidence="5" id="KW-0812">Transmembrane</keyword>
<dbReference type="Pfam" id="PF00566">
    <property type="entry name" value="RabGAP-TBC"/>
    <property type="match status" value="1"/>
</dbReference>
<dbReference type="SUPFAM" id="SSF52821">
    <property type="entry name" value="Rhodanese/Cell cycle control phosphatase"/>
    <property type="match status" value="1"/>
</dbReference>
<dbReference type="SMART" id="SM00164">
    <property type="entry name" value="TBC"/>
    <property type="match status" value="1"/>
</dbReference>
<dbReference type="Proteomes" id="UP000310200">
    <property type="component" value="Unassembled WGS sequence"/>
</dbReference>
<evidence type="ECO:0000259" key="7">
    <source>
        <dbReference type="PROSITE" id="PS50206"/>
    </source>
</evidence>
<reference evidence="8 9" key="1">
    <citation type="journal article" date="2019" name="Philos. Trans. R. Soc. Lond., B, Biol. Sci.">
        <title>Ant behaviour and brain gene expression of defending hosts depend on the ecological success of the intruding social parasite.</title>
        <authorList>
            <person name="Kaur R."/>
            <person name="Stoldt M."/>
            <person name="Jongepier E."/>
            <person name="Feldmeyer B."/>
            <person name="Menzel F."/>
            <person name="Bornberg-Bauer E."/>
            <person name="Foitzik S."/>
        </authorList>
    </citation>
    <scope>NUCLEOTIDE SEQUENCE [LARGE SCALE GENOMIC DNA]</scope>
    <source>
        <tissue evidence="8">Whole body</tissue>
    </source>
</reference>
<sequence length="725" mass="81873">MALQEDENTWVLELEAALLDTEAPSASDIYAICKGQPIPTSLRPDVWLACLYVTDRGDQLSQFSEVYDLPEQNIIRDDCQQFVAKLGNDDEDKVSVVSDLESILTFYCKSKCKRYERGNGWLELLGPLIALKLPRAATYNLFEAIRDIYIPRGETYSSVLRLLLLYHEPELCSFLDTKRISPDQYTKVWMNTLFAGVCSLPAVCTMWDLYFMQADPFFMLFLSLIMVINAREQILSMKDEDKQSIIDAIAVMPCALEAEDVTDFCSLAQYYAMKTPTSFKQDLYPVMFGESSDEKLISHALCLPVSAQELVENAIEAPSVPNGTVESVRFFLVDCRPAEQYNAGHLPTAFHLDCNLMLQEPAAFATAVQGLLQAQRQALAVGSQAGGEHLCFLGSGRQEEDRYTHMVVASFLQKHTQYVSMVTSGYQAIHEYFGDEVVSSLIDHTSQHCLVCNANMLEENSNEASPIKVKNNNSDLLGKIGLAMKLKSQEVKGKLFDYIVNPTANVNSNMEKRDSKDLDYIRRQRKTAPVFSIDDDQEIDMTMTNNESEEPIEVVSIQQWMKDPRLLHSFKCQEVKVNGDLCDSQLLVTDSHLIVLREIPERKGAAHVIVKRPLTSIVKITSRKRHADLITFKYGTTQYNDTVISDMDKFLIPNASEATKLITQQIMRQLKTLKNNISQLRSRYHIITDTPLSAFSALNFLQFCDNSKSTRLNMHNIVNDGKSSL</sequence>
<dbReference type="InterPro" id="IPR039755">
    <property type="entry name" value="TBC1D23"/>
</dbReference>
<dbReference type="InterPro" id="IPR036873">
    <property type="entry name" value="Rhodanese-like_dom_sf"/>
</dbReference>
<dbReference type="Gene3D" id="3.40.250.10">
    <property type="entry name" value="Rhodanese-like domain"/>
    <property type="match status" value="1"/>
</dbReference>
<dbReference type="SUPFAM" id="SSF47923">
    <property type="entry name" value="Ypt/Rab-GAP domain of gyp1p"/>
    <property type="match status" value="1"/>
</dbReference>
<keyword evidence="4" id="KW-0333">Golgi apparatus</keyword>
<comment type="caution">
    <text evidence="8">The sequence shown here is derived from an EMBL/GenBank/DDBJ whole genome shotgun (WGS) entry which is preliminary data.</text>
</comment>
<keyword evidence="5" id="KW-1133">Transmembrane helix</keyword>
<dbReference type="PROSITE" id="PS50086">
    <property type="entry name" value="TBC_RABGAP"/>
    <property type="match status" value="1"/>
</dbReference>
<evidence type="ECO:0000256" key="4">
    <source>
        <dbReference type="ARBA" id="ARBA00023034"/>
    </source>
</evidence>
<keyword evidence="5" id="KW-0472">Membrane</keyword>
<dbReference type="Gene3D" id="1.10.472.80">
    <property type="entry name" value="Ypt/Rab-GAP domain of gyp1p, domain 3"/>
    <property type="match status" value="1"/>
</dbReference>
<dbReference type="InterPro" id="IPR045799">
    <property type="entry name" value="TBC1D23_C"/>
</dbReference>